<dbReference type="PANTHER" id="PTHR11742">
    <property type="entry name" value="MANNOSYL-OLIGOSACCHARIDE ALPHA-1,2-MANNOSIDASE-RELATED"/>
    <property type="match status" value="1"/>
</dbReference>
<keyword evidence="5" id="KW-1015">Disulfide bond</keyword>
<dbReference type="InterPro" id="IPR050749">
    <property type="entry name" value="Glycosyl_Hydrolase_47"/>
</dbReference>
<evidence type="ECO:0000256" key="3">
    <source>
        <dbReference type="ARBA" id="ARBA00007658"/>
    </source>
</evidence>
<keyword evidence="11" id="KW-1185">Reference proteome</keyword>
<organism evidence="10 11">
    <name type="scientific">Tritrichomonas foetus</name>
    <dbReference type="NCBI Taxonomy" id="1144522"/>
    <lineage>
        <taxon>Eukaryota</taxon>
        <taxon>Metamonada</taxon>
        <taxon>Parabasalia</taxon>
        <taxon>Tritrichomonadida</taxon>
        <taxon>Tritrichomonadidae</taxon>
        <taxon>Tritrichomonas</taxon>
    </lineage>
</organism>
<dbReference type="OrthoDB" id="8118055at2759"/>
<dbReference type="PRINTS" id="PR00747">
    <property type="entry name" value="GLYHDRLASE47"/>
</dbReference>
<evidence type="ECO:0000313" key="10">
    <source>
        <dbReference type="EMBL" id="OHT08081.1"/>
    </source>
</evidence>
<comment type="caution">
    <text evidence="10">The sequence shown here is derived from an EMBL/GenBank/DDBJ whole genome shotgun (WGS) entry which is preliminary data.</text>
</comment>
<feature type="active site" description="Proton donor" evidence="6">
    <location>
        <position position="188"/>
    </location>
</feature>
<dbReference type="GO" id="GO:0005975">
    <property type="term" value="P:carbohydrate metabolic process"/>
    <property type="evidence" value="ECO:0007669"/>
    <property type="project" value="InterPro"/>
</dbReference>
<dbReference type="GO" id="GO:0000139">
    <property type="term" value="C:Golgi membrane"/>
    <property type="evidence" value="ECO:0007669"/>
    <property type="project" value="TreeGrafter"/>
</dbReference>
<proteinExistence type="inferred from homology"/>
<protein>
    <recommendedName>
        <fullName evidence="8">alpha-1,2-Mannosidase</fullName>
        <ecNumber evidence="8">3.2.1.-</ecNumber>
    </recommendedName>
</protein>
<keyword evidence="7" id="KW-0479">Metal-binding</keyword>
<dbReference type="InterPro" id="IPR036026">
    <property type="entry name" value="Seven-hairpin_glycosidases"/>
</dbReference>
<comment type="pathway">
    <text evidence="2">Protein modification; protein glycosylation.</text>
</comment>
<name>A0A1J4K9C8_9EUKA</name>
<gene>
    <name evidence="10" type="primary">MNS1</name>
    <name evidence="10" type="ORF">TRFO_23524</name>
</gene>
<feature type="active site" evidence="6">
    <location>
        <position position="319"/>
    </location>
</feature>
<feature type="active site" evidence="6">
    <location>
        <position position="453"/>
    </location>
</feature>
<dbReference type="SUPFAM" id="SSF48225">
    <property type="entry name" value="Seven-hairpin glycosidases"/>
    <property type="match status" value="1"/>
</dbReference>
<keyword evidence="9" id="KW-0812">Transmembrane</keyword>
<evidence type="ECO:0000256" key="1">
    <source>
        <dbReference type="ARBA" id="ARBA00001913"/>
    </source>
</evidence>
<feature type="transmembrane region" description="Helical" evidence="9">
    <location>
        <begin position="41"/>
        <end position="61"/>
    </location>
</feature>
<dbReference type="EMBL" id="MLAK01000678">
    <property type="protein sequence ID" value="OHT08081.1"/>
    <property type="molecule type" value="Genomic_DNA"/>
</dbReference>
<dbReference type="PANTHER" id="PTHR11742:SF6">
    <property type="entry name" value="MANNOSYL-OLIGOSACCHARIDE ALPHA-1,2-MANNOSIDASE IA-RELATED"/>
    <property type="match status" value="1"/>
</dbReference>
<evidence type="ECO:0000256" key="4">
    <source>
        <dbReference type="ARBA" id="ARBA00022801"/>
    </source>
</evidence>
<keyword evidence="9" id="KW-1133">Transmembrane helix</keyword>
<dbReference type="AlphaFoldDB" id="A0A1J4K9C8"/>
<dbReference type="RefSeq" id="XP_068361217.1">
    <property type="nucleotide sequence ID" value="XM_068503206.1"/>
</dbReference>
<dbReference type="GO" id="GO:0004571">
    <property type="term" value="F:mannosyl-oligosaccharide 1,2-alpha-mannosidase activity"/>
    <property type="evidence" value="ECO:0007669"/>
    <property type="project" value="InterPro"/>
</dbReference>
<keyword evidence="7" id="KW-0106">Calcium</keyword>
<keyword evidence="8" id="KW-0326">Glycosidase</keyword>
<sequence length="562" mass="66093">MLNRRHNDKFGIQKVYRNSIGISIKFMMNYQTRKRFNREKLIYSFIMNTLIATTLFTLYALHRFKDHQKMSFLSYIEENPNLQKTYENYASCSKLYSNPFPKLKEDKKRKMEIKNAFLFAWNNYKKYSWGHDFLQPISRKGKNVFSGGLSISDSLDTLLIMGLEDEFQIAREWIEKDFKFVGNFSVFEIIIRHVGGFLSTYQMTGDKLFLNRAYQIAERILPLFTKKTGFFRTFGYFTEDGKSIPQGRVECLLSDIGSIQLEFYTLSLLTGDQRFAKKAAKIHKYLFHLYPNDGLYPERVNTESGRPHGFIYSVDSMSDSFYEYLIKLYLMTSGTQTKYLEKYLLTTESIEKRLLQRKPAPDGSNYTYLARIGRNGKILHLMSHLVTFAGGMIAIGTVKNNPRSVEHLNLAAELVETYMKLYRNCSTGFMPEIVNFYNIIPNGTDWKYQLRPETIESIFYMYRLTGLQKYRDFGYEIFQNIEKYCKLQNGYATIKHVNKIPIEHIDIQDSYFLAETLKYLYLLFSSSDVIPLSQYVFNTEAHPLRVWTEEQAKKMMKIINIQ</sequence>
<evidence type="ECO:0000256" key="9">
    <source>
        <dbReference type="SAM" id="Phobius"/>
    </source>
</evidence>
<comment type="cofactor">
    <cofactor evidence="1 7">
        <name>Ca(2+)</name>
        <dbReference type="ChEBI" id="CHEBI:29108"/>
    </cofactor>
</comment>
<comment type="similarity">
    <text evidence="3 8">Belongs to the glycosyl hydrolase 47 family.</text>
</comment>
<dbReference type="GO" id="GO:0005509">
    <property type="term" value="F:calcium ion binding"/>
    <property type="evidence" value="ECO:0007669"/>
    <property type="project" value="InterPro"/>
</dbReference>
<evidence type="ECO:0000313" key="11">
    <source>
        <dbReference type="Proteomes" id="UP000179807"/>
    </source>
</evidence>
<evidence type="ECO:0000256" key="2">
    <source>
        <dbReference type="ARBA" id="ARBA00004922"/>
    </source>
</evidence>
<dbReference type="InterPro" id="IPR001382">
    <property type="entry name" value="Glyco_hydro_47"/>
</dbReference>
<evidence type="ECO:0000256" key="7">
    <source>
        <dbReference type="PIRSR" id="PIRSR601382-2"/>
    </source>
</evidence>
<dbReference type="Proteomes" id="UP000179807">
    <property type="component" value="Unassembled WGS sequence"/>
</dbReference>
<reference evidence="10" key="1">
    <citation type="submission" date="2016-10" db="EMBL/GenBank/DDBJ databases">
        <authorList>
            <person name="Benchimol M."/>
            <person name="Almeida L.G."/>
            <person name="Vasconcelos A.T."/>
            <person name="Perreira-Neves A."/>
            <person name="Rosa I.A."/>
            <person name="Tasca T."/>
            <person name="Bogo M.R."/>
            <person name="de Souza W."/>
        </authorList>
    </citation>
    <scope>NUCLEOTIDE SEQUENCE [LARGE SCALE GENOMIC DNA]</scope>
    <source>
        <strain evidence="10">K</strain>
    </source>
</reference>
<feature type="binding site" evidence="7">
    <location>
        <position position="539"/>
    </location>
    <ligand>
        <name>Ca(2+)</name>
        <dbReference type="ChEBI" id="CHEBI:29108"/>
    </ligand>
</feature>
<keyword evidence="4 8" id="KW-0378">Hydrolase</keyword>
<evidence type="ECO:0000256" key="8">
    <source>
        <dbReference type="RuleBase" id="RU361193"/>
    </source>
</evidence>
<dbReference type="Pfam" id="PF01532">
    <property type="entry name" value="Glyco_hydro_47"/>
    <property type="match status" value="1"/>
</dbReference>
<dbReference type="GeneID" id="94837910"/>
<evidence type="ECO:0000256" key="6">
    <source>
        <dbReference type="PIRSR" id="PIRSR601382-1"/>
    </source>
</evidence>
<feature type="active site" description="Proton donor" evidence="6">
    <location>
        <position position="432"/>
    </location>
</feature>
<keyword evidence="9" id="KW-0472">Membrane</keyword>
<dbReference type="GO" id="GO:0005783">
    <property type="term" value="C:endoplasmic reticulum"/>
    <property type="evidence" value="ECO:0007669"/>
    <property type="project" value="TreeGrafter"/>
</dbReference>
<dbReference type="Gene3D" id="1.50.10.10">
    <property type="match status" value="1"/>
</dbReference>
<evidence type="ECO:0000256" key="5">
    <source>
        <dbReference type="ARBA" id="ARBA00023157"/>
    </source>
</evidence>
<dbReference type="VEuPathDB" id="TrichDB:TRFO_23524"/>
<dbReference type="InterPro" id="IPR012341">
    <property type="entry name" value="6hp_glycosidase-like_sf"/>
</dbReference>
<accession>A0A1J4K9C8</accession>
<dbReference type="EC" id="3.2.1.-" evidence="8"/>